<dbReference type="RefSeq" id="WP_378975942.1">
    <property type="nucleotide sequence ID" value="NZ_JBHTBJ010000038.1"/>
</dbReference>
<feature type="transmembrane region" description="Helical" evidence="1">
    <location>
        <begin position="71"/>
        <end position="92"/>
    </location>
</feature>
<keyword evidence="1" id="KW-1133">Transmembrane helix</keyword>
<feature type="transmembrane region" description="Helical" evidence="1">
    <location>
        <begin position="161"/>
        <end position="182"/>
    </location>
</feature>
<organism evidence="2 3">
    <name type="scientific">Paractinoplanes rhizophilus</name>
    <dbReference type="NCBI Taxonomy" id="1416877"/>
    <lineage>
        <taxon>Bacteria</taxon>
        <taxon>Bacillati</taxon>
        <taxon>Actinomycetota</taxon>
        <taxon>Actinomycetes</taxon>
        <taxon>Micromonosporales</taxon>
        <taxon>Micromonosporaceae</taxon>
        <taxon>Paractinoplanes</taxon>
    </lineage>
</organism>
<evidence type="ECO:0000256" key="1">
    <source>
        <dbReference type="SAM" id="Phobius"/>
    </source>
</evidence>
<sequence length="220" mass="23716">MTGTDVPRLVRLAAKLTMALAPVGLLLLLDGLMELQWRASTNAHELVALLDKIKADYGIEPPELLRGRGGAIQLVVLGVVCLAYSSMGIWLLRGRAWARTTALVVGAAATLFGLFGVGVDATETRTLANYFADLHGSAIGEQEAAVRALLYPGWYSWAEDIVQGLQVILSLVALAALAWAVISHSDWFSGRRDADAAPDEWDAALGRVREQSRRHLEADS</sequence>
<gene>
    <name evidence="2" type="ORF">ACFQS1_33110</name>
</gene>
<comment type="caution">
    <text evidence="2">The sequence shown here is derived from an EMBL/GenBank/DDBJ whole genome shotgun (WGS) entry which is preliminary data.</text>
</comment>
<feature type="transmembrane region" description="Helical" evidence="1">
    <location>
        <begin position="12"/>
        <end position="29"/>
    </location>
</feature>
<reference evidence="3" key="1">
    <citation type="journal article" date="2019" name="Int. J. Syst. Evol. Microbiol.">
        <title>The Global Catalogue of Microorganisms (GCM) 10K type strain sequencing project: providing services to taxonomists for standard genome sequencing and annotation.</title>
        <authorList>
            <consortium name="The Broad Institute Genomics Platform"/>
            <consortium name="The Broad Institute Genome Sequencing Center for Infectious Disease"/>
            <person name="Wu L."/>
            <person name="Ma J."/>
        </authorList>
    </citation>
    <scope>NUCLEOTIDE SEQUENCE [LARGE SCALE GENOMIC DNA]</scope>
    <source>
        <strain evidence="3">XZYJT-10</strain>
    </source>
</reference>
<feature type="transmembrane region" description="Helical" evidence="1">
    <location>
        <begin position="101"/>
        <end position="119"/>
    </location>
</feature>
<keyword evidence="3" id="KW-1185">Reference proteome</keyword>
<proteinExistence type="predicted"/>
<evidence type="ECO:0000313" key="2">
    <source>
        <dbReference type="EMBL" id="MFC7278830.1"/>
    </source>
</evidence>
<accession>A0ABW2I1U7</accession>
<keyword evidence="1" id="KW-0472">Membrane</keyword>
<dbReference type="Proteomes" id="UP001596548">
    <property type="component" value="Unassembled WGS sequence"/>
</dbReference>
<keyword evidence="1" id="KW-0812">Transmembrane</keyword>
<protein>
    <submittedName>
        <fullName evidence="2">Uncharacterized protein</fullName>
    </submittedName>
</protein>
<dbReference type="EMBL" id="JBHTBJ010000038">
    <property type="protein sequence ID" value="MFC7278830.1"/>
    <property type="molecule type" value="Genomic_DNA"/>
</dbReference>
<name>A0ABW2I1U7_9ACTN</name>
<evidence type="ECO:0000313" key="3">
    <source>
        <dbReference type="Proteomes" id="UP001596548"/>
    </source>
</evidence>